<dbReference type="AlphaFoldDB" id="A0A0R1ZSW6"/>
<keyword evidence="2" id="KW-1185">Reference proteome</keyword>
<protein>
    <recommendedName>
        <fullName evidence="3">Transcriptional regulator</fullName>
    </recommendedName>
</protein>
<proteinExistence type="predicted"/>
<dbReference type="STRING" id="1291052.FC18_GL002223"/>
<dbReference type="PATRIC" id="fig|1291052.5.peg.2290"/>
<evidence type="ECO:0000313" key="1">
    <source>
        <dbReference type="EMBL" id="KRM54806.1"/>
    </source>
</evidence>
<comment type="caution">
    <text evidence="1">The sequence shown here is derived from an EMBL/GenBank/DDBJ whole genome shotgun (WGS) entry which is preliminary data.</text>
</comment>
<name>A0A0R1ZSW6_9LACO</name>
<dbReference type="EMBL" id="AYYO01000044">
    <property type="protein sequence ID" value="KRM54806.1"/>
    <property type="molecule type" value="Genomic_DNA"/>
</dbReference>
<dbReference type="OrthoDB" id="2735906at2"/>
<sequence length="148" mass="17076">MINKNHHVYSGGKILERAKFNYLIQIIKDYPNVPKYLHEREDEILHPWHEQDNNIGGGRPSSSNGQERLLVKLSDDRRLNAIRTQYDAVGRCLANTDPDTFRIINELYLKPRTTLTVDGVADLLHMPTPTVRKRKSRFVETLADELGI</sequence>
<dbReference type="Proteomes" id="UP000051679">
    <property type="component" value="Unassembled WGS sequence"/>
</dbReference>
<evidence type="ECO:0000313" key="2">
    <source>
        <dbReference type="Proteomes" id="UP000051679"/>
    </source>
</evidence>
<evidence type="ECO:0008006" key="3">
    <source>
        <dbReference type="Google" id="ProtNLM"/>
    </source>
</evidence>
<dbReference type="NCBIfam" id="TIGR01636">
    <property type="entry name" value="phage_rinA"/>
    <property type="match status" value="1"/>
</dbReference>
<dbReference type="InterPro" id="IPR006523">
    <property type="entry name" value="RinA"/>
</dbReference>
<accession>A0A0R1ZSW6</accession>
<gene>
    <name evidence="1" type="ORF">FC18_GL002223</name>
</gene>
<reference evidence="1 2" key="1">
    <citation type="journal article" date="2015" name="Genome Announc.">
        <title>Expanding the biotechnology potential of lactobacilli through comparative genomics of 213 strains and associated genera.</title>
        <authorList>
            <person name="Sun Z."/>
            <person name="Harris H.M."/>
            <person name="McCann A."/>
            <person name="Guo C."/>
            <person name="Argimon S."/>
            <person name="Zhang W."/>
            <person name="Yang X."/>
            <person name="Jeffery I.B."/>
            <person name="Cooney J.C."/>
            <person name="Kagawa T.F."/>
            <person name="Liu W."/>
            <person name="Song Y."/>
            <person name="Salvetti E."/>
            <person name="Wrobel A."/>
            <person name="Rasinkangas P."/>
            <person name="Parkhill J."/>
            <person name="Rea M.C."/>
            <person name="O'Sullivan O."/>
            <person name="Ritari J."/>
            <person name="Douillard F.P."/>
            <person name="Paul Ross R."/>
            <person name="Yang R."/>
            <person name="Briner A.E."/>
            <person name="Felis G.E."/>
            <person name="de Vos W.M."/>
            <person name="Barrangou R."/>
            <person name="Klaenhammer T.R."/>
            <person name="Caufield P.W."/>
            <person name="Cui Y."/>
            <person name="Zhang H."/>
            <person name="O'Toole P.W."/>
        </authorList>
    </citation>
    <scope>NUCLEOTIDE SEQUENCE [LARGE SCALE GENOMIC DNA]</scope>
    <source>
        <strain evidence="1 2">DSM 20505</strain>
    </source>
</reference>
<organism evidence="1 2">
    <name type="scientific">Lacticaseibacillus sharpeae JCM 1186 = DSM 20505</name>
    <dbReference type="NCBI Taxonomy" id="1291052"/>
    <lineage>
        <taxon>Bacteria</taxon>
        <taxon>Bacillati</taxon>
        <taxon>Bacillota</taxon>
        <taxon>Bacilli</taxon>
        <taxon>Lactobacillales</taxon>
        <taxon>Lactobacillaceae</taxon>
        <taxon>Lacticaseibacillus</taxon>
    </lineage>
</organism>